<evidence type="ECO:0000256" key="1">
    <source>
        <dbReference type="ARBA" id="ARBA00022723"/>
    </source>
</evidence>
<proteinExistence type="predicted"/>
<feature type="domain" description="C2H2-type" evidence="7">
    <location>
        <begin position="190"/>
        <end position="218"/>
    </location>
</feature>
<protein>
    <recommendedName>
        <fullName evidence="7">C2H2-type domain-containing protein</fullName>
    </recommendedName>
</protein>
<organism evidence="8">
    <name type="scientific">Pectinophora gossypiella</name>
    <name type="common">Cotton pink bollworm</name>
    <name type="synonym">Depressaria gossypiella</name>
    <dbReference type="NCBI Taxonomy" id="13191"/>
    <lineage>
        <taxon>Eukaryota</taxon>
        <taxon>Metazoa</taxon>
        <taxon>Ecdysozoa</taxon>
        <taxon>Arthropoda</taxon>
        <taxon>Hexapoda</taxon>
        <taxon>Insecta</taxon>
        <taxon>Pterygota</taxon>
        <taxon>Neoptera</taxon>
        <taxon>Endopterygota</taxon>
        <taxon>Lepidoptera</taxon>
        <taxon>Glossata</taxon>
        <taxon>Ditrysia</taxon>
        <taxon>Gelechioidea</taxon>
        <taxon>Gelechiidae</taxon>
        <taxon>Apatetrinae</taxon>
        <taxon>Pectinophora</taxon>
    </lineage>
</organism>
<dbReference type="InterPro" id="IPR036236">
    <property type="entry name" value="Znf_C2H2_sf"/>
</dbReference>
<feature type="domain" description="C2H2-type" evidence="7">
    <location>
        <begin position="129"/>
        <end position="148"/>
    </location>
</feature>
<evidence type="ECO:0000256" key="6">
    <source>
        <dbReference type="SAM" id="MobiDB-lite"/>
    </source>
</evidence>
<evidence type="ECO:0000256" key="4">
    <source>
        <dbReference type="ARBA" id="ARBA00022833"/>
    </source>
</evidence>
<accession>A0A1E1WSR9</accession>
<dbReference type="Pfam" id="PF12874">
    <property type="entry name" value="zf-met"/>
    <property type="match status" value="1"/>
</dbReference>
<dbReference type="PANTHER" id="PTHR24379">
    <property type="entry name" value="KRAB AND ZINC FINGER DOMAIN-CONTAINING"/>
    <property type="match status" value="1"/>
</dbReference>
<feature type="domain" description="C2H2-type" evidence="7">
    <location>
        <begin position="161"/>
        <end position="189"/>
    </location>
</feature>
<dbReference type="PROSITE" id="PS50157">
    <property type="entry name" value="ZINC_FINGER_C2H2_2"/>
    <property type="match status" value="8"/>
</dbReference>
<feature type="domain" description="C2H2-type" evidence="7">
    <location>
        <begin position="275"/>
        <end position="302"/>
    </location>
</feature>
<dbReference type="PROSITE" id="PS00028">
    <property type="entry name" value="ZINC_FINGER_C2H2_1"/>
    <property type="match status" value="5"/>
</dbReference>
<keyword evidence="1" id="KW-0479">Metal-binding</keyword>
<keyword evidence="2" id="KW-0677">Repeat</keyword>
<dbReference type="Gene3D" id="3.30.160.60">
    <property type="entry name" value="Classic Zinc Finger"/>
    <property type="match status" value="7"/>
</dbReference>
<feature type="domain" description="C2H2-type" evidence="7">
    <location>
        <begin position="364"/>
        <end position="391"/>
    </location>
</feature>
<dbReference type="Pfam" id="PF00096">
    <property type="entry name" value="zf-C2H2"/>
    <property type="match status" value="4"/>
</dbReference>
<evidence type="ECO:0000259" key="7">
    <source>
        <dbReference type="PROSITE" id="PS50157"/>
    </source>
</evidence>
<dbReference type="GO" id="GO:0006355">
    <property type="term" value="P:regulation of DNA-templated transcription"/>
    <property type="evidence" value="ECO:0007669"/>
    <property type="project" value="UniProtKB-ARBA"/>
</dbReference>
<keyword evidence="3 5" id="KW-0863">Zinc-finger</keyword>
<keyword evidence="4" id="KW-0862">Zinc</keyword>
<evidence type="ECO:0000256" key="2">
    <source>
        <dbReference type="ARBA" id="ARBA00022737"/>
    </source>
</evidence>
<dbReference type="GO" id="GO:0008270">
    <property type="term" value="F:zinc ion binding"/>
    <property type="evidence" value="ECO:0007669"/>
    <property type="project" value="UniProtKB-KW"/>
</dbReference>
<dbReference type="AlphaFoldDB" id="A0A1E1WSR9"/>
<dbReference type="FunFam" id="3.30.160.60:FF:002343">
    <property type="entry name" value="Zinc finger protein 33A"/>
    <property type="match status" value="1"/>
</dbReference>
<feature type="domain" description="C2H2-type" evidence="7">
    <location>
        <begin position="247"/>
        <end position="274"/>
    </location>
</feature>
<dbReference type="InterPro" id="IPR013087">
    <property type="entry name" value="Znf_C2H2_type"/>
</dbReference>
<reference evidence="8" key="1">
    <citation type="submission" date="2015-09" db="EMBL/GenBank/DDBJ databases">
        <title>De novo assembly of Pectinophora gossypiella (Pink Bollworm) gut transcriptome.</title>
        <authorList>
            <person name="Tassone E.E."/>
        </authorList>
    </citation>
    <scope>NUCLEOTIDE SEQUENCE</scope>
</reference>
<evidence type="ECO:0000256" key="3">
    <source>
        <dbReference type="ARBA" id="ARBA00022771"/>
    </source>
</evidence>
<gene>
    <name evidence="8" type="ORF">g.7652</name>
</gene>
<dbReference type="EMBL" id="GDQN01001040">
    <property type="protein sequence ID" value="JAT90014.1"/>
    <property type="molecule type" value="Transcribed_RNA"/>
</dbReference>
<feature type="domain" description="C2H2-type" evidence="7">
    <location>
        <begin position="300"/>
        <end position="328"/>
    </location>
</feature>
<evidence type="ECO:0000313" key="8">
    <source>
        <dbReference type="EMBL" id="JAT90014.1"/>
    </source>
</evidence>
<dbReference type="SMART" id="SM00355">
    <property type="entry name" value="ZnF_C2H2"/>
    <property type="match status" value="12"/>
</dbReference>
<name>A0A1E1WSR9_PECGO</name>
<sequence>MPPKRKKEIKNQGSKKKKAKTNNAKSISPQEVKKENSDIPTNSNHLLVPPMVEGRNYTLTLVDVVSKKKIIHCKECTKKFRFKRSYLKHRHVEHCKLPTSVACSLCPVRCPDNATLKQHIASVHERATYQCDHCNKQFVRHAHVIRHKAQSGCDGLGANWFSCQICHANFSRKDNLLVHLRLQHILRKKFACKQCSYSTSTFSKLILHVQHYHSGLPRKYECDHCGKVTSSRAAICKHLEIHGDKKYACDVCGYSTYTIEVMRRHVLTHVVEKPYKCKECGASFIQRVQLLKHELKHIGNTCQICSQTFGSKLQLATHVKKQHLRSDNRKKLVCPFENCPTTEKEFSNEELKIHVKMHLEDKPHSCEVCGKKFRNERDMRRHVTSHTLERARRCMYCVSVARAYVRGEQLVRHVRKTHPTVFNDHLAHVRRVLGTNVMVERVKKSELEAILNVLDAETDRILQGYGEGVLYGGMQEADPLELSVPSPNALMSEEELAENLSKLLEQLIDKELLQCFGWPDQTVDALLEKVIENCGAKPADPNKWTRVQCLRENAKHLFIYVIEDKNIARMLDTHTIDQIVKHILTQVSEDNGEEKVVEIQMKGT</sequence>
<dbReference type="FunFam" id="3.30.160.60:FF:000065">
    <property type="entry name" value="B-cell CLL/lymphoma 6, member B"/>
    <property type="match status" value="1"/>
</dbReference>
<evidence type="ECO:0000256" key="5">
    <source>
        <dbReference type="PROSITE-ProRule" id="PRU00042"/>
    </source>
</evidence>
<dbReference type="OrthoDB" id="654211at2759"/>
<dbReference type="PANTHER" id="PTHR24379:SF121">
    <property type="entry name" value="C2H2-TYPE DOMAIN-CONTAINING PROTEIN"/>
    <property type="match status" value="1"/>
</dbReference>
<feature type="region of interest" description="Disordered" evidence="6">
    <location>
        <begin position="1"/>
        <end position="44"/>
    </location>
</feature>
<feature type="compositionally biased region" description="Basic residues" evidence="6">
    <location>
        <begin position="1"/>
        <end position="20"/>
    </location>
</feature>
<feature type="domain" description="C2H2-type" evidence="7">
    <location>
        <begin position="220"/>
        <end position="247"/>
    </location>
</feature>
<dbReference type="SUPFAM" id="SSF57667">
    <property type="entry name" value="beta-beta-alpha zinc fingers"/>
    <property type="match status" value="4"/>
</dbReference>